<evidence type="ECO:0000313" key="10">
    <source>
        <dbReference type="EMBL" id="PXY00957.1"/>
    </source>
</evidence>
<dbReference type="PANTHER" id="PTHR33209:SF1">
    <property type="entry name" value="PEPTIDASE S49 DOMAIN-CONTAINING PROTEIN"/>
    <property type="match status" value="1"/>
</dbReference>
<dbReference type="Pfam" id="PF01343">
    <property type="entry name" value="Peptidase_S49"/>
    <property type="match status" value="2"/>
</dbReference>
<dbReference type="RefSeq" id="WP_110361321.1">
    <property type="nucleotide sequence ID" value="NZ_QFLI01000005.1"/>
</dbReference>
<dbReference type="PANTHER" id="PTHR33209">
    <property type="entry name" value="PROTEASE 4"/>
    <property type="match status" value="1"/>
</dbReference>
<keyword evidence="8" id="KW-1133">Transmembrane helix</keyword>
<feature type="domain" description="Peptidase S49" evidence="9">
    <location>
        <begin position="129"/>
        <end position="281"/>
    </location>
</feature>
<evidence type="ECO:0000259" key="9">
    <source>
        <dbReference type="Pfam" id="PF01343"/>
    </source>
</evidence>
<dbReference type="PIRSF" id="PIRSF001217">
    <property type="entry name" value="Protease_4_SppA"/>
    <property type="match status" value="1"/>
</dbReference>
<keyword evidence="8" id="KW-0812">Transmembrane</keyword>
<gene>
    <name evidence="10" type="primary">sppA</name>
    <name evidence="10" type="ORF">DF185_13770</name>
</gene>
<proteinExistence type="inferred from homology"/>
<keyword evidence="4" id="KW-0378">Hydrolase</keyword>
<feature type="active site" description="Nucleophile" evidence="7">
    <location>
        <position position="388"/>
    </location>
</feature>
<evidence type="ECO:0000256" key="1">
    <source>
        <dbReference type="ARBA" id="ARBA00004370"/>
    </source>
</evidence>
<organism evidence="10 11">
    <name type="scientific">Marinifilum breve</name>
    <dbReference type="NCBI Taxonomy" id="2184082"/>
    <lineage>
        <taxon>Bacteria</taxon>
        <taxon>Pseudomonadati</taxon>
        <taxon>Bacteroidota</taxon>
        <taxon>Bacteroidia</taxon>
        <taxon>Marinilabiliales</taxon>
        <taxon>Marinifilaceae</taxon>
    </lineage>
</organism>
<dbReference type="EMBL" id="QFLI01000005">
    <property type="protein sequence ID" value="PXY00957.1"/>
    <property type="molecule type" value="Genomic_DNA"/>
</dbReference>
<dbReference type="InterPro" id="IPR004635">
    <property type="entry name" value="Pept_S49_SppA"/>
</dbReference>
<dbReference type="GO" id="GO:0006465">
    <property type="term" value="P:signal peptide processing"/>
    <property type="evidence" value="ECO:0007669"/>
    <property type="project" value="InterPro"/>
</dbReference>
<dbReference type="OrthoDB" id="9764363at2"/>
<dbReference type="InterPro" id="IPR047217">
    <property type="entry name" value="S49_SppA_67K_type_N"/>
</dbReference>
<dbReference type="Proteomes" id="UP000248079">
    <property type="component" value="Unassembled WGS sequence"/>
</dbReference>
<feature type="domain" description="Peptidase S49" evidence="9">
    <location>
        <begin position="372"/>
        <end position="532"/>
    </location>
</feature>
<evidence type="ECO:0000313" key="11">
    <source>
        <dbReference type="Proteomes" id="UP000248079"/>
    </source>
</evidence>
<dbReference type="NCBIfam" id="TIGR00705">
    <property type="entry name" value="SppA_67K"/>
    <property type="match status" value="1"/>
</dbReference>
<reference evidence="10 11" key="1">
    <citation type="submission" date="2018-05" db="EMBL/GenBank/DDBJ databases">
        <title>Marinifilum breve JC075T sp. nov., a marine bacterium isolated from Yongle Blue Hole in the South China Sea.</title>
        <authorList>
            <person name="Fu T."/>
        </authorList>
    </citation>
    <scope>NUCLEOTIDE SEQUENCE [LARGE SCALE GENOMIC DNA]</scope>
    <source>
        <strain evidence="10 11">JC075</strain>
    </source>
</reference>
<keyword evidence="3" id="KW-0645">Protease</keyword>
<dbReference type="InterPro" id="IPR004634">
    <property type="entry name" value="Pept_S49_pIV"/>
</dbReference>
<dbReference type="AlphaFoldDB" id="A0A2V3ZZH6"/>
<dbReference type="CDD" id="cd07018">
    <property type="entry name" value="S49_SppA_67K_type"/>
    <property type="match status" value="1"/>
</dbReference>
<comment type="subcellular location">
    <subcellularLocation>
        <location evidence="1">Membrane</location>
    </subcellularLocation>
</comment>
<protein>
    <submittedName>
        <fullName evidence="10">Signal peptide peptidase SppA</fullName>
    </submittedName>
</protein>
<comment type="similarity">
    <text evidence="2">Belongs to the peptidase S49 family.</text>
</comment>
<feature type="transmembrane region" description="Helical" evidence="8">
    <location>
        <begin position="12"/>
        <end position="34"/>
    </location>
</feature>
<evidence type="ECO:0000256" key="2">
    <source>
        <dbReference type="ARBA" id="ARBA00008683"/>
    </source>
</evidence>
<sequence length="598" mass="65817">MKSFFKFTFASILGVIVGGFLLLFLGIVIIAGIASSADKPVTVKNKSVLEIKLNKSLADRGADNPFDELDLPGTGSSSIGLTTILESIEKAKTDEKIKGIYLNISNVSANFGGIASIEEIRNKLKEFKETGKFIVSYNNFGYSQKAYYLTSVSDSIYLNPEAMIMLLGMGGERTFYKKFLKNIGVEAQVIRVGKYKSATEQFFRDDMSDESREQTMAYVGDIWNQILKGISEERGISVDRLNELIDAFAIKKAADAKKHNLIDGVIYQDEMNDILRKLTDIKDDKKLRKISISDYAKSPDADSKFSKNKIAVVYASGAIGNEQSETAIGPELASTIRKARRDSTVKAIVLRVNSPGGSALVSDIIWREVELASQEKPVIASMGNVAASGGYYIACPADTIVADKNTITGSIGIYGLFFSGEELIKNKIGFTTDSYGTNKHSAFGGGYPLMVVPVSSRKFTKTEKVILQDIINEGYDTFLTRVADGRNRTKEEIHEVAQGRVWSAVDAKENGLVDVLGGLETAIEIAKEKAGLEDDYRIVSLPKQKDPIQELINDITGEAKTRFLKFELGDTYRYYNQAQSIMNLGGIQARLPYEIELN</sequence>
<evidence type="ECO:0000256" key="4">
    <source>
        <dbReference type="ARBA" id="ARBA00022801"/>
    </source>
</evidence>
<comment type="caution">
    <text evidence="10">The sequence shown here is derived from an EMBL/GenBank/DDBJ whole genome shotgun (WGS) entry which is preliminary data.</text>
</comment>
<feature type="active site" description="Proton donor/acceptor" evidence="7">
    <location>
        <position position="196"/>
    </location>
</feature>
<keyword evidence="5" id="KW-0720">Serine protease</keyword>
<evidence type="ECO:0000256" key="7">
    <source>
        <dbReference type="PIRSR" id="PIRSR001217-1"/>
    </source>
</evidence>
<dbReference type="SUPFAM" id="SSF52096">
    <property type="entry name" value="ClpP/crotonase"/>
    <property type="match status" value="2"/>
</dbReference>
<evidence type="ECO:0000256" key="5">
    <source>
        <dbReference type="ARBA" id="ARBA00022825"/>
    </source>
</evidence>
<keyword evidence="11" id="KW-1185">Reference proteome</keyword>
<keyword evidence="6 8" id="KW-0472">Membrane</keyword>
<accession>A0A2V3ZZH6</accession>
<dbReference type="Gene3D" id="3.90.226.10">
    <property type="entry name" value="2-enoyl-CoA Hydratase, Chain A, domain 1"/>
    <property type="match status" value="4"/>
</dbReference>
<dbReference type="InterPro" id="IPR047272">
    <property type="entry name" value="S49_SppA_C"/>
</dbReference>
<evidence type="ECO:0000256" key="3">
    <source>
        <dbReference type="ARBA" id="ARBA00022670"/>
    </source>
</evidence>
<dbReference type="InterPro" id="IPR029045">
    <property type="entry name" value="ClpP/crotonase-like_dom_sf"/>
</dbReference>
<name>A0A2V3ZZH6_9BACT</name>
<dbReference type="NCBIfam" id="TIGR00706">
    <property type="entry name" value="SppA_dom"/>
    <property type="match status" value="1"/>
</dbReference>
<evidence type="ECO:0000256" key="8">
    <source>
        <dbReference type="SAM" id="Phobius"/>
    </source>
</evidence>
<dbReference type="GO" id="GO:0016020">
    <property type="term" value="C:membrane"/>
    <property type="evidence" value="ECO:0007669"/>
    <property type="project" value="UniProtKB-SubCell"/>
</dbReference>
<dbReference type="CDD" id="cd07023">
    <property type="entry name" value="S49_Sppa_N_C"/>
    <property type="match status" value="1"/>
</dbReference>
<evidence type="ECO:0000256" key="6">
    <source>
        <dbReference type="ARBA" id="ARBA00023136"/>
    </source>
</evidence>
<dbReference type="GO" id="GO:0008236">
    <property type="term" value="F:serine-type peptidase activity"/>
    <property type="evidence" value="ECO:0007669"/>
    <property type="project" value="UniProtKB-KW"/>
</dbReference>
<dbReference type="InterPro" id="IPR002142">
    <property type="entry name" value="Peptidase_S49"/>
</dbReference>